<dbReference type="OrthoDB" id="2909367at2759"/>
<accession>A0A067SGJ9</accession>
<protein>
    <recommendedName>
        <fullName evidence="3">CNH domain-containing protein</fullName>
    </recommendedName>
</protein>
<dbReference type="Proteomes" id="UP000027222">
    <property type="component" value="Unassembled WGS sequence"/>
</dbReference>
<dbReference type="AlphaFoldDB" id="A0A067SGJ9"/>
<dbReference type="EMBL" id="KL142419">
    <property type="protein sequence ID" value="KDR66864.1"/>
    <property type="molecule type" value="Genomic_DNA"/>
</dbReference>
<name>A0A067SGJ9_GALM3</name>
<keyword evidence="2" id="KW-1185">Reference proteome</keyword>
<organism evidence="1 2">
    <name type="scientific">Galerina marginata (strain CBS 339.88)</name>
    <dbReference type="NCBI Taxonomy" id="685588"/>
    <lineage>
        <taxon>Eukaryota</taxon>
        <taxon>Fungi</taxon>
        <taxon>Dikarya</taxon>
        <taxon>Basidiomycota</taxon>
        <taxon>Agaricomycotina</taxon>
        <taxon>Agaricomycetes</taxon>
        <taxon>Agaricomycetidae</taxon>
        <taxon>Agaricales</taxon>
        <taxon>Agaricineae</taxon>
        <taxon>Strophariaceae</taxon>
        <taxon>Galerina</taxon>
    </lineage>
</organism>
<reference evidence="2" key="1">
    <citation type="journal article" date="2014" name="Proc. Natl. Acad. Sci. U.S.A.">
        <title>Extensive sampling of basidiomycete genomes demonstrates inadequacy of the white-rot/brown-rot paradigm for wood decay fungi.</title>
        <authorList>
            <person name="Riley R."/>
            <person name="Salamov A.A."/>
            <person name="Brown D.W."/>
            <person name="Nagy L.G."/>
            <person name="Floudas D."/>
            <person name="Held B.W."/>
            <person name="Levasseur A."/>
            <person name="Lombard V."/>
            <person name="Morin E."/>
            <person name="Otillar R."/>
            <person name="Lindquist E.A."/>
            <person name="Sun H."/>
            <person name="LaButti K.M."/>
            <person name="Schmutz J."/>
            <person name="Jabbour D."/>
            <person name="Luo H."/>
            <person name="Baker S.E."/>
            <person name="Pisabarro A.G."/>
            <person name="Walton J.D."/>
            <person name="Blanchette R.A."/>
            <person name="Henrissat B."/>
            <person name="Martin F."/>
            <person name="Cullen D."/>
            <person name="Hibbett D.S."/>
            <person name="Grigoriev I.V."/>
        </authorList>
    </citation>
    <scope>NUCLEOTIDE SEQUENCE [LARGE SCALE GENOMIC DNA]</scope>
    <source>
        <strain evidence="2">CBS 339.88</strain>
    </source>
</reference>
<sequence length="155" mass="17522">MDSSSRLIYHLKSCKLLRAIELNRRIGMSAISKAQKYIASTNLIDGIDIFTLPDLTYYGFIQQAVDLQNNLTLGLAFIDDEFIVCGGKGAIFMYRLSNLELLTPHRHIPGSLVYLFESKNCRRVNRWQNNSLGMGEVKTIVTKEAMISLRALASY</sequence>
<gene>
    <name evidence="1" type="ORF">GALMADRAFT_216748</name>
</gene>
<dbReference type="HOGENOM" id="CLU_1695610_0_0_1"/>
<proteinExistence type="predicted"/>
<evidence type="ECO:0008006" key="3">
    <source>
        <dbReference type="Google" id="ProtNLM"/>
    </source>
</evidence>
<evidence type="ECO:0000313" key="1">
    <source>
        <dbReference type="EMBL" id="KDR66864.1"/>
    </source>
</evidence>
<evidence type="ECO:0000313" key="2">
    <source>
        <dbReference type="Proteomes" id="UP000027222"/>
    </source>
</evidence>